<gene>
    <name evidence="1" type="ORF">MNBD_DELTA04-1030</name>
</gene>
<proteinExistence type="predicted"/>
<sequence>MVNRYEYLRTGYLAPIIRLAAVALLVTGLPLLSVWLTGQPLARYLEFPPLTSYISHAPFSWAVFLLLAFFIVAVCAPFFFRIVTSLTNNLESATSSRPLPWWFFVGAGIVLISWFLAWHRFFWFAPFQPYTFLPLWLGYIITVNALSYHRSGHCLLVNNRRFFLLLFPLSSLFWWFFEYLNRFVQNWHYLGTENLSPLGYVIHASLCF</sequence>
<name>A0A3B0W617_9ZZZZ</name>
<organism evidence="1">
    <name type="scientific">hydrothermal vent metagenome</name>
    <dbReference type="NCBI Taxonomy" id="652676"/>
    <lineage>
        <taxon>unclassified sequences</taxon>
        <taxon>metagenomes</taxon>
        <taxon>ecological metagenomes</taxon>
    </lineage>
</organism>
<dbReference type="AlphaFoldDB" id="A0A3B0W617"/>
<protein>
    <submittedName>
        <fullName evidence="1">Uncharacterized protein</fullName>
    </submittedName>
</protein>
<reference evidence="1" key="1">
    <citation type="submission" date="2018-06" db="EMBL/GenBank/DDBJ databases">
        <authorList>
            <person name="Zhirakovskaya E."/>
        </authorList>
    </citation>
    <scope>NUCLEOTIDE SEQUENCE</scope>
</reference>
<accession>A0A3B0W617</accession>
<feature type="non-terminal residue" evidence="1">
    <location>
        <position position="208"/>
    </location>
</feature>
<evidence type="ECO:0000313" key="1">
    <source>
        <dbReference type="EMBL" id="VAW39084.1"/>
    </source>
</evidence>
<dbReference type="EMBL" id="UOEY01000067">
    <property type="protein sequence ID" value="VAW39084.1"/>
    <property type="molecule type" value="Genomic_DNA"/>
</dbReference>